<evidence type="ECO:0000313" key="12">
    <source>
        <dbReference type="Proteomes" id="UP000178631"/>
    </source>
</evidence>
<dbReference type="FunFam" id="3.90.640.10:FF:000003">
    <property type="entry name" value="Molecular chaperone DnaK"/>
    <property type="match status" value="1"/>
</dbReference>
<dbReference type="NCBIfam" id="NF001413">
    <property type="entry name" value="PRK00290.1"/>
    <property type="match status" value="1"/>
</dbReference>
<comment type="function">
    <text evidence="1">Acts as a chaperone.</text>
</comment>
<accession>A0A1F4ULF8</accession>
<organism evidence="11 12">
    <name type="scientific">candidate division WS6 bacterium RIFOXYC1_FULL_33_10</name>
    <dbReference type="NCBI Taxonomy" id="1802606"/>
    <lineage>
        <taxon>Bacteria</taxon>
        <taxon>Candidatus Dojkabacteria</taxon>
    </lineage>
</organism>
<dbReference type="PANTHER" id="PTHR19375">
    <property type="entry name" value="HEAT SHOCK PROTEIN 70KDA"/>
    <property type="match status" value="1"/>
</dbReference>
<evidence type="ECO:0000313" key="11">
    <source>
        <dbReference type="EMBL" id="OGC45630.1"/>
    </source>
</evidence>
<dbReference type="PROSITE" id="PS00329">
    <property type="entry name" value="HSP70_2"/>
    <property type="match status" value="1"/>
</dbReference>
<evidence type="ECO:0000256" key="7">
    <source>
        <dbReference type="ARBA" id="ARBA00023186"/>
    </source>
</evidence>
<evidence type="ECO:0000256" key="5">
    <source>
        <dbReference type="ARBA" id="ARBA00022840"/>
    </source>
</evidence>
<dbReference type="NCBIfam" id="TIGR02350">
    <property type="entry name" value="prok_dnaK"/>
    <property type="match status" value="1"/>
</dbReference>
<protein>
    <submittedName>
        <fullName evidence="11">Molecular chaperone DnaK</fullName>
    </submittedName>
</protein>
<dbReference type="InterPro" id="IPR029048">
    <property type="entry name" value="HSP70_C_sf"/>
</dbReference>
<proteinExistence type="inferred from homology"/>
<dbReference type="GO" id="GO:0051082">
    <property type="term" value="F:unfolded protein binding"/>
    <property type="evidence" value="ECO:0007669"/>
    <property type="project" value="InterPro"/>
</dbReference>
<dbReference type="CDD" id="cd10234">
    <property type="entry name" value="ASKHA_NBD_HSP70_DnaK-like"/>
    <property type="match status" value="1"/>
</dbReference>
<feature type="compositionally biased region" description="Basic and acidic residues" evidence="10">
    <location>
        <begin position="585"/>
        <end position="616"/>
    </location>
</feature>
<dbReference type="FunFam" id="3.30.420.40:FF:000020">
    <property type="entry name" value="Chaperone protein HscA homolog"/>
    <property type="match status" value="1"/>
</dbReference>
<reference evidence="11 12" key="1">
    <citation type="journal article" date="2016" name="Nat. Commun.">
        <title>Thousands of microbial genomes shed light on interconnected biogeochemical processes in an aquifer system.</title>
        <authorList>
            <person name="Anantharaman K."/>
            <person name="Brown C.T."/>
            <person name="Hug L.A."/>
            <person name="Sharon I."/>
            <person name="Castelle C.J."/>
            <person name="Probst A.J."/>
            <person name="Thomas B.C."/>
            <person name="Singh A."/>
            <person name="Wilkins M.J."/>
            <person name="Karaoz U."/>
            <person name="Brodie E.L."/>
            <person name="Williams K.H."/>
            <person name="Hubbard S.S."/>
            <person name="Banfield J.F."/>
        </authorList>
    </citation>
    <scope>NUCLEOTIDE SEQUENCE [LARGE SCALE GENOMIC DNA]</scope>
</reference>
<feature type="region of interest" description="Disordered" evidence="10">
    <location>
        <begin position="563"/>
        <end position="635"/>
    </location>
</feature>
<dbReference type="GO" id="GO:0070013">
    <property type="term" value="C:intracellular organelle lumen"/>
    <property type="evidence" value="ECO:0007669"/>
    <property type="project" value="UniProtKB-ARBA"/>
</dbReference>
<dbReference type="GO" id="GO:0005737">
    <property type="term" value="C:cytoplasm"/>
    <property type="evidence" value="ECO:0007669"/>
    <property type="project" value="UniProtKB-ARBA"/>
</dbReference>
<dbReference type="Gene3D" id="2.60.34.10">
    <property type="entry name" value="Substrate Binding Domain Of DNAk, Chain A, domain 1"/>
    <property type="match status" value="1"/>
</dbReference>
<evidence type="ECO:0000256" key="2">
    <source>
        <dbReference type="ARBA" id="ARBA00007381"/>
    </source>
</evidence>
<feature type="compositionally biased region" description="Basic and acidic residues" evidence="10">
    <location>
        <begin position="563"/>
        <end position="577"/>
    </location>
</feature>
<dbReference type="GO" id="GO:0005524">
    <property type="term" value="F:ATP binding"/>
    <property type="evidence" value="ECO:0007669"/>
    <property type="project" value="UniProtKB-KW"/>
</dbReference>
<dbReference type="SUPFAM" id="SSF53067">
    <property type="entry name" value="Actin-like ATPase domain"/>
    <property type="match status" value="2"/>
</dbReference>
<dbReference type="Gene3D" id="1.20.1270.10">
    <property type="match status" value="1"/>
</dbReference>
<dbReference type="InterPro" id="IPR013126">
    <property type="entry name" value="Hsp_70_fam"/>
</dbReference>
<dbReference type="NCBIfam" id="NF003520">
    <property type="entry name" value="PRK05183.1"/>
    <property type="match status" value="1"/>
</dbReference>
<keyword evidence="6" id="KW-0346">Stress response</keyword>
<dbReference type="AlphaFoldDB" id="A0A1F4ULF8"/>
<feature type="compositionally biased region" description="Basic and acidic residues" evidence="10">
    <location>
        <begin position="625"/>
        <end position="635"/>
    </location>
</feature>
<evidence type="ECO:0000256" key="4">
    <source>
        <dbReference type="ARBA" id="ARBA00022741"/>
    </source>
</evidence>
<evidence type="ECO:0000256" key="3">
    <source>
        <dbReference type="ARBA" id="ARBA00022553"/>
    </source>
</evidence>
<dbReference type="FunFam" id="3.30.30.30:FF:000005">
    <property type="entry name" value="Heat shock protein ssb1"/>
    <property type="match status" value="1"/>
</dbReference>
<evidence type="ECO:0000256" key="8">
    <source>
        <dbReference type="RuleBase" id="RU003322"/>
    </source>
</evidence>
<keyword evidence="4 8" id="KW-0547">Nucleotide-binding</keyword>
<evidence type="ECO:0000256" key="9">
    <source>
        <dbReference type="SAM" id="Coils"/>
    </source>
</evidence>
<comment type="similarity">
    <text evidence="2 8">Belongs to the heat shock protein 70 family.</text>
</comment>
<comment type="caution">
    <text evidence="11">The sequence shown here is derived from an EMBL/GenBank/DDBJ whole genome shotgun (WGS) entry which is preliminary data.</text>
</comment>
<evidence type="ECO:0000256" key="6">
    <source>
        <dbReference type="ARBA" id="ARBA00023016"/>
    </source>
</evidence>
<dbReference type="FunFam" id="3.30.420.40:FF:000004">
    <property type="entry name" value="Molecular chaperone DnaK"/>
    <property type="match status" value="1"/>
</dbReference>
<dbReference type="Gene3D" id="3.30.420.40">
    <property type="match status" value="2"/>
</dbReference>
<dbReference type="InterPro" id="IPR029047">
    <property type="entry name" value="HSP70_peptide-bd_sf"/>
</dbReference>
<evidence type="ECO:0000256" key="1">
    <source>
        <dbReference type="ARBA" id="ARBA00002290"/>
    </source>
</evidence>
<dbReference type="Gene3D" id="3.90.640.10">
    <property type="entry name" value="Actin, Chain A, domain 4"/>
    <property type="match status" value="1"/>
</dbReference>
<dbReference type="InterPro" id="IPR018181">
    <property type="entry name" value="Heat_shock_70_CS"/>
</dbReference>
<dbReference type="SUPFAM" id="SSF100934">
    <property type="entry name" value="Heat shock protein 70kD (HSP70), C-terminal subdomain"/>
    <property type="match status" value="1"/>
</dbReference>
<dbReference type="HAMAP" id="MF_00332">
    <property type="entry name" value="DnaK"/>
    <property type="match status" value="1"/>
</dbReference>
<dbReference type="InterPro" id="IPR012725">
    <property type="entry name" value="Chaperone_DnaK"/>
</dbReference>
<keyword evidence="3" id="KW-0597">Phosphoprotein</keyword>
<gene>
    <name evidence="11" type="ORF">A3J98_02190</name>
</gene>
<dbReference type="EMBL" id="MEUP01000056">
    <property type="protein sequence ID" value="OGC45630.1"/>
    <property type="molecule type" value="Genomic_DNA"/>
</dbReference>
<dbReference type="Pfam" id="PF00012">
    <property type="entry name" value="HSP70"/>
    <property type="match status" value="1"/>
</dbReference>
<feature type="non-terminal residue" evidence="11">
    <location>
        <position position="1"/>
    </location>
</feature>
<name>A0A1F4ULF8_9BACT</name>
<keyword evidence="5 8" id="KW-0067">ATP-binding</keyword>
<dbReference type="SUPFAM" id="SSF100920">
    <property type="entry name" value="Heat shock protein 70kD (HSP70), peptide-binding domain"/>
    <property type="match status" value="1"/>
</dbReference>
<dbReference type="FunFam" id="2.60.34.10:FF:000014">
    <property type="entry name" value="Chaperone protein DnaK HSP70"/>
    <property type="match status" value="1"/>
</dbReference>
<dbReference type="FunFam" id="1.20.1270.10:FF:000001">
    <property type="entry name" value="Molecular chaperone DnaK"/>
    <property type="match status" value="1"/>
</dbReference>
<feature type="coiled-coil region" evidence="9">
    <location>
        <begin position="238"/>
        <end position="265"/>
    </location>
</feature>
<sequence length="635" mass="69724">GTTNSAMAYMSGGKPNIIANSQGGRLTPSVVATDEKGETLVGAPAKNQAVTNPEGTIYSVKRLIGRPWDDPEVQKDRDLLPFEMRKSKSDGVEVKMGDNWYTPQEISAKILAKMKKDAEEFLGEKVTDAVITVPAYFDDSQRQATKDAGKIAGLNVQRIVNEPTAAALAYGLDNHKDEKIAIFDLGGGTFDISILEIGDGVFEVLSTNGDTHLGGDDFDQKIIDKLAKDFKDSDGVDLKEDRTALQRLKEAAEKAKIELSTSEETEINIPYITATSSGPKHLKVKMSRADLEKLTSDLIDSTAKPCEKAIKDAKVTKEEIDQVLLVGGMTRMPAVIKKVKEIFGKEPNKSVNPDEVVAIGAAVQGGVLGGDVKDITLLDVTPLSLGLETLGGVMTKLIERNTTIPVEKKQVFSTAADNQPGVEIHILQGEREMAEDNKTLGRFILDGIPPAPRGIPQIEVTFTIDANGILNVNAKDLATNKEQKITITASTGLKDEEIEKMVEDATKHAEEDKKKKERIEKRNNADSLCFNIEKLIKENGDKIDDDDKKKLEEGVEGVKKLIEKEDYNSEELEKKVETLTTDMQEVSKKMYEKASKESAEKKEEKDGEEDSKKKEKDDDEDDDKEEVKEGEVVDD</sequence>
<dbReference type="GO" id="GO:0140662">
    <property type="term" value="F:ATP-dependent protein folding chaperone"/>
    <property type="evidence" value="ECO:0007669"/>
    <property type="project" value="InterPro"/>
</dbReference>
<keyword evidence="7" id="KW-0143">Chaperone</keyword>
<dbReference type="PRINTS" id="PR00301">
    <property type="entry name" value="HEATSHOCK70"/>
</dbReference>
<keyword evidence="9" id="KW-0175">Coiled coil</keyword>
<evidence type="ECO:0000256" key="10">
    <source>
        <dbReference type="SAM" id="MobiDB-lite"/>
    </source>
</evidence>
<dbReference type="Proteomes" id="UP000178631">
    <property type="component" value="Unassembled WGS sequence"/>
</dbReference>
<dbReference type="InterPro" id="IPR043129">
    <property type="entry name" value="ATPase_NBD"/>
</dbReference>
<dbReference type="PROSITE" id="PS01036">
    <property type="entry name" value="HSP70_3"/>
    <property type="match status" value="1"/>
</dbReference>